<dbReference type="NCBIfam" id="TIGR00021">
    <property type="entry name" value="rpiA"/>
    <property type="match status" value="1"/>
</dbReference>
<comment type="similarity">
    <text evidence="3">Belongs to the ribose 5-phosphate isomerase family.</text>
</comment>
<dbReference type="SUPFAM" id="SSF100950">
    <property type="entry name" value="NagB/RpiA/CoA transferase-like"/>
    <property type="match status" value="1"/>
</dbReference>
<sequence>MNLNEFKKKAAWAALDYISPGTVIGVGTGSTVFYFIEALSTVKHLISGVVSSSNSSTILLKKNGINNILNLNTFNTLEIYIDSADEINNNMQMIKGGGAALTKEKIIAAISKKFICIIDQTKKVNILGSFPLPIEIIPIAESFISNEIIKLGGQPKVRKNVITDNGNIILDIHNLYIYDPIYIEKKISLLPGVVTVGLFALRGADIILMGTKNSVKIIEK</sequence>
<evidence type="ECO:0000313" key="4">
    <source>
        <dbReference type="EMBL" id="WAI17618.1"/>
    </source>
</evidence>
<evidence type="ECO:0000313" key="5">
    <source>
        <dbReference type="Proteomes" id="UP001163441"/>
    </source>
</evidence>
<keyword evidence="2 3" id="KW-0413">Isomerase</keyword>
<dbReference type="FunFam" id="3.40.50.1360:FF:000001">
    <property type="entry name" value="Ribose-5-phosphate isomerase A"/>
    <property type="match status" value="1"/>
</dbReference>
<comment type="function">
    <text evidence="3">Catalyzes the reversible conversion of ribose-5-phosphate to ribulose 5-phosphate.</text>
</comment>
<dbReference type="Gene3D" id="3.30.70.260">
    <property type="match status" value="1"/>
</dbReference>
<feature type="binding site" evidence="3">
    <location>
        <begin position="28"/>
        <end position="31"/>
    </location>
    <ligand>
        <name>substrate</name>
    </ligand>
</feature>
<dbReference type="EC" id="5.3.1.6" evidence="3"/>
<name>A0A4D6XHG8_9GAMM</name>
<dbReference type="InterPro" id="IPR037171">
    <property type="entry name" value="NagB/RpiA_transferase-like"/>
</dbReference>
<reference evidence="4" key="1">
    <citation type="submission" date="2022-11" db="EMBL/GenBank/DDBJ databases">
        <title>The whole genome sequencing of pests is an important tool to study the evolution of the plant-insect interaction and insecticide resistance.</title>
        <authorList>
            <person name="Kananovich Y."/>
        </authorList>
    </citation>
    <scope>NUCLEOTIDE SEQUENCE</scope>
    <source>
        <strain evidence="4">BSU_Aph_2016</strain>
    </source>
</reference>
<dbReference type="PANTHER" id="PTHR11934">
    <property type="entry name" value="RIBOSE-5-PHOSPHATE ISOMERASE"/>
    <property type="match status" value="1"/>
</dbReference>
<evidence type="ECO:0000256" key="3">
    <source>
        <dbReference type="HAMAP-Rule" id="MF_00170"/>
    </source>
</evidence>
<dbReference type="GO" id="GO:0005829">
    <property type="term" value="C:cytosol"/>
    <property type="evidence" value="ECO:0007669"/>
    <property type="project" value="TreeGrafter"/>
</dbReference>
<dbReference type="Pfam" id="PF06026">
    <property type="entry name" value="Rib_5-P_isom_A"/>
    <property type="match status" value="1"/>
</dbReference>
<comment type="catalytic activity">
    <reaction evidence="1 3">
        <text>aldehydo-D-ribose 5-phosphate = D-ribulose 5-phosphate</text>
        <dbReference type="Rhea" id="RHEA:14657"/>
        <dbReference type="ChEBI" id="CHEBI:58121"/>
        <dbReference type="ChEBI" id="CHEBI:58273"/>
        <dbReference type="EC" id="5.3.1.6"/>
    </reaction>
</comment>
<proteinExistence type="inferred from homology"/>
<dbReference type="InterPro" id="IPR004788">
    <property type="entry name" value="Ribose5P_isomerase_type_A"/>
</dbReference>
<dbReference type="NCBIfam" id="NF001924">
    <property type="entry name" value="PRK00702.1"/>
    <property type="match status" value="1"/>
</dbReference>
<evidence type="ECO:0000256" key="2">
    <source>
        <dbReference type="ARBA" id="ARBA00023235"/>
    </source>
</evidence>
<dbReference type="GO" id="GO:0009052">
    <property type="term" value="P:pentose-phosphate shunt, non-oxidative branch"/>
    <property type="evidence" value="ECO:0007669"/>
    <property type="project" value="UniProtKB-UniRule"/>
</dbReference>
<organism evidence="4 5">
    <name type="scientific">Buchnera aphidicola</name>
    <name type="common">Aphis craccivora</name>
    <dbReference type="NCBI Taxonomy" id="466616"/>
    <lineage>
        <taxon>Bacteria</taxon>
        <taxon>Pseudomonadati</taxon>
        <taxon>Pseudomonadota</taxon>
        <taxon>Gammaproteobacteria</taxon>
        <taxon>Enterobacterales</taxon>
        <taxon>Erwiniaceae</taxon>
        <taxon>Buchnera</taxon>
    </lineage>
</organism>
<dbReference type="Gene3D" id="3.40.50.1360">
    <property type="match status" value="1"/>
</dbReference>
<feature type="active site" description="Proton acceptor" evidence="3">
    <location>
        <position position="104"/>
    </location>
</feature>
<dbReference type="EMBL" id="CP113403">
    <property type="protein sequence ID" value="WAI17618.1"/>
    <property type="molecule type" value="Genomic_DNA"/>
</dbReference>
<feature type="binding site" evidence="3">
    <location>
        <begin position="82"/>
        <end position="85"/>
    </location>
    <ligand>
        <name>substrate</name>
    </ligand>
</feature>
<dbReference type="SUPFAM" id="SSF75445">
    <property type="entry name" value="D-ribose-5-phosphate isomerase (RpiA), lid domain"/>
    <property type="match status" value="1"/>
</dbReference>
<evidence type="ECO:0000256" key="1">
    <source>
        <dbReference type="ARBA" id="ARBA00001713"/>
    </source>
</evidence>
<feature type="binding site" evidence="3">
    <location>
        <begin position="95"/>
        <end position="98"/>
    </location>
    <ligand>
        <name>substrate</name>
    </ligand>
</feature>
<dbReference type="OrthoDB" id="5870696at2"/>
<dbReference type="GO" id="GO:0004751">
    <property type="term" value="F:ribose-5-phosphate isomerase activity"/>
    <property type="evidence" value="ECO:0007669"/>
    <property type="project" value="UniProtKB-UniRule"/>
</dbReference>
<dbReference type="HAMAP" id="MF_00170">
    <property type="entry name" value="Rib_5P_isom_A"/>
    <property type="match status" value="1"/>
</dbReference>
<dbReference type="PANTHER" id="PTHR11934:SF0">
    <property type="entry name" value="RIBOSE-5-PHOSPHATE ISOMERASE"/>
    <property type="match status" value="1"/>
</dbReference>
<comment type="pathway">
    <text evidence="3">Carbohydrate degradation; pentose phosphate pathway; D-ribose 5-phosphate from D-ribulose 5-phosphate (non-oxidative stage): step 1/1.</text>
</comment>
<dbReference type="RefSeq" id="WP_158360694.1">
    <property type="nucleotide sequence ID" value="NZ_CP034897.1"/>
</dbReference>
<accession>A0A4D6XHG8</accession>
<comment type="subunit">
    <text evidence="3">Homodimer.</text>
</comment>
<dbReference type="InterPro" id="IPR020672">
    <property type="entry name" value="Ribose5P_isomerase_typA_subgr"/>
</dbReference>
<feature type="binding site" evidence="3">
    <location>
        <position position="122"/>
    </location>
    <ligand>
        <name>substrate</name>
    </ligand>
</feature>
<gene>
    <name evidence="3 4" type="primary">rpiA</name>
    <name evidence="4" type="ORF">OWM53_02090</name>
</gene>
<dbReference type="AlphaFoldDB" id="A0A4D6XHG8"/>
<dbReference type="Proteomes" id="UP001163441">
    <property type="component" value="Chromosome"/>
</dbReference>
<protein>
    <recommendedName>
        <fullName evidence="3">Ribose-5-phosphate isomerase A</fullName>
        <ecNumber evidence="3">5.3.1.6</ecNumber>
    </recommendedName>
    <alternativeName>
        <fullName evidence="3">Phosphoriboisomerase A</fullName>
        <shortName evidence="3">PRI</shortName>
    </alternativeName>
</protein>
<dbReference type="CDD" id="cd01398">
    <property type="entry name" value="RPI_A"/>
    <property type="match status" value="1"/>
</dbReference>
<dbReference type="GO" id="GO:0006014">
    <property type="term" value="P:D-ribose metabolic process"/>
    <property type="evidence" value="ECO:0007669"/>
    <property type="project" value="TreeGrafter"/>
</dbReference>